<dbReference type="EMBL" id="CP137892">
    <property type="protein sequence ID" value="WPC03502.1"/>
    <property type="molecule type" value="Genomic_DNA"/>
</dbReference>
<dbReference type="RefSeq" id="WP_318642004.1">
    <property type="nucleotide sequence ID" value="NZ_CP137892.1"/>
</dbReference>
<name>A0ABZ0PS41_9PSED</name>
<gene>
    <name evidence="1" type="ORF">SBP02_11970</name>
</gene>
<protein>
    <recommendedName>
        <fullName evidence="3">Peptidase C39 family protein</fullName>
    </recommendedName>
</protein>
<evidence type="ECO:0000313" key="2">
    <source>
        <dbReference type="Proteomes" id="UP001305928"/>
    </source>
</evidence>
<evidence type="ECO:0000313" key="1">
    <source>
        <dbReference type="EMBL" id="WPC03502.1"/>
    </source>
</evidence>
<proteinExistence type="predicted"/>
<accession>A0ABZ0PS41</accession>
<organism evidence="1 2">
    <name type="scientific">Pseudomonas benzenivorans</name>
    <dbReference type="NCBI Taxonomy" id="556533"/>
    <lineage>
        <taxon>Bacteria</taxon>
        <taxon>Pseudomonadati</taxon>
        <taxon>Pseudomonadota</taxon>
        <taxon>Gammaproteobacteria</taxon>
        <taxon>Pseudomonadales</taxon>
        <taxon>Pseudomonadaceae</taxon>
        <taxon>Pseudomonas</taxon>
    </lineage>
</organism>
<evidence type="ECO:0008006" key="3">
    <source>
        <dbReference type="Google" id="ProtNLM"/>
    </source>
</evidence>
<keyword evidence="2" id="KW-1185">Reference proteome</keyword>
<reference evidence="1 2" key="1">
    <citation type="submission" date="2023-11" db="EMBL/GenBank/DDBJ databases">
        <title>Complete genome of Pseudomonas benzenivorans BA3361.</title>
        <authorList>
            <person name="Shin S.Y."/>
            <person name="Song J."/>
            <person name="Kang H."/>
        </authorList>
    </citation>
    <scope>NUCLEOTIDE SEQUENCE [LARGE SCALE GENOMIC DNA]</scope>
    <source>
        <strain evidence="1 2">HNIBRBA3361</strain>
    </source>
</reference>
<sequence>MIKQQLKTDCGIATLANFLGADYDYALSVYGENRAFSGVTIQETASILFSHGLITTYIPLSGFSEACGISIQAQNPEILERLGRPAIVQVMNRHGVIHQVFFDGKLIHDPSTNVTSTMFVADYECVVDCLILLSKEGFDIKSGVENGR</sequence>
<dbReference type="Proteomes" id="UP001305928">
    <property type="component" value="Chromosome"/>
</dbReference>